<dbReference type="Proteomes" id="UP001189792">
    <property type="component" value="Unassembled WGS sequence"/>
</dbReference>
<proteinExistence type="inferred from homology"/>
<evidence type="ECO:0000313" key="3">
    <source>
        <dbReference type="EMBL" id="CAJ0896325.1"/>
    </source>
</evidence>
<evidence type="ECO:0000313" key="4">
    <source>
        <dbReference type="Proteomes" id="UP001189792"/>
    </source>
</evidence>
<gene>
    <name evidence="3" type="ORF">R77564_03980</name>
</gene>
<dbReference type="InterPro" id="IPR005119">
    <property type="entry name" value="LysR_subst-bd"/>
</dbReference>
<dbReference type="PANTHER" id="PTHR30537">
    <property type="entry name" value="HTH-TYPE TRANSCRIPTIONAL REGULATOR"/>
    <property type="match status" value="1"/>
</dbReference>
<dbReference type="PANTHER" id="PTHR30537:SF31">
    <property type="entry name" value="TRANSCRIPTIONAL REGULATOR, LYSR FAMILY"/>
    <property type="match status" value="1"/>
</dbReference>
<dbReference type="Pfam" id="PF03466">
    <property type="entry name" value="LysR_substrate"/>
    <property type="match status" value="1"/>
</dbReference>
<dbReference type="InterPro" id="IPR058163">
    <property type="entry name" value="LysR-type_TF_proteobact-type"/>
</dbReference>
<name>A0ABN9KHG9_9RALS</name>
<evidence type="ECO:0000256" key="1">
    <source>
        <dbReference type="ARBA" id="ARBA00009437"/>
    </source>
</evidence>
<dbReference type="SUPFAM" id="SSF53850">
    <property type="entry name" value="Periplasmic binding protein-like II"/>
    <property type="match status" value="1"/>
</dbReference>
<dbReference type="EMBL" id="CAUDLI010000009">
    <property type="protein sequence ID" value="CAJ0896325.1"/>
    <property type="molecule type" value="Genomic_DNA"/>
</dbReference>
<feature type="domain" description="LysR substrate-binding" evidence="2">
    <location>
        <begin position="3"/>
        <end position="69"/>
    </location>
</feature>
<comment type="similarity">
    <text evidence="1">Belongs to the LysR transcriptional regulatory family.</text>
</comment>
<accession>A0ABN9KHG9</accession>
<organism evidence="3 4">
    <name type="scientific">Ralstonia flatus</name>
    <dbReference type="NCBI Taxonomy" id="3058601"/>
    <lineage>
        <taxon>Bacteria</taxon>
        <taxon>Pseudomonadati</taxon>
        <taxon>Pseudomonadota</taxon>
        <taxon>Betaproteobacteria</taxon>
        <taxon>Burkholderiales</taxon>
        <taxon>Burkholderiaceae</taxon>
        <taxon>Ralstonia</taxon>
    </lineage>
</organism>
<evidence type="ECO:0000259" key="2">
    <source>
        <dbReference type="Pfam" id="PF03466"/>
    </source>
</evidence>
<protein>
    <recommendedName>
        <fullName evidence="2">LysR substrate-binding domain-containing protein</fullName>
    </recommendedName>
</protein>
<dbReference type="Gene3D" id="3.40.190.290">
    <property type="match status" value="1"/>
</dbReference>
<reference evidence="3 4" key="1">
    <citation type="submission" date="2023-07" db="EMBL/GenBank/DDBJ databases">
        <authorList>
            <person name="Peeters C."/>
        </authorList>
    </citation>
    <scope>NUCLEOTIDE SEQUENCE [LARGE SCALE GENOMIC DNA]</scope>
    <source>
        <strain evidence="3 4">LMG 32965</strain>
    </source>
</reference>
<comment type="caution">
    <text evidence="3">The sequence shown here is derived from an EMBL/GenBank/DDBJ whole genome shotgun (WGS) entry which is preliminary data.</text>
</comment>
<keyword evidence="4" id="KW-1185">Reference proteome</keyword>
<sequence length="84" mass="9145">MIALRRAAQHGVGIVQLPYMVVEDDLSNGTLVDILPSWAPKGGIVHVAFPFRRGLLPKVRLLIDYLAARIRSQFPPDSPALAAS</sequence>